<keyword evidence="1" id="KW-0812">Transmembrane</keyword>
<evidence type="ECO:0008006" key="4">
    <source>
        <dbReference type="Google" id="ProtNLM"/>
    </source>
</evidence>
<dbReference type="Proteomes" id="UP000063964">
    <property type="component" value="Chromosome"/>
</dbReference>
<dbReference type="STRING" id="888061.AXF15_06765"/>
<dbReference type="RefSeq" id="WP_066605102.1">
    <property type="nucleotide sequence ID" value="NZ_CP014230.1"/>
</dbReference>
<keyword evidence="1" id="KW-1133">Transmembrane helix</keyword>
<evidence type="ECO:0000313" key="2">
    <source>
        <dbReference type="EMBL" id="AMD92834.1"/>
    </source>
</evidence>
<dbReference type="PROSITE" id="PS00409">
    <property type="entry name" value="PROKAR_NTER_METHYL"/>
    <property type="match status" value="1"/>
</dbReference>
<gene>
    <name evidence="2" type="ORF">AXF15_06765</name>
</gene>
<dbReference type="AlphaFoldDB" id="A0A0X8JPZ7"/>
<evidence type="ECO:0000313" key="3">
    <source>
        <dbReference type="Proteomes" id="UP000063964"/>
    </source>
</evidence>
<accession>A0A0X8JPZ7</accession>
<reference evidence="3" key="1">
    <citation type="submission" date="2016-02" db="EMBL/GenBank/DDBJ databases">
        <authorList>
            <person name="Holder M.E."/>
            <person name="Ajami N.J."/>
            <person name="Petrosino J.F."/>
        </authorList>
    </citation>
    <scope>NUCLEOTIDE SEQUENCE [LARGE SCALE GENOMIC DNA]</scope>
    <source>
        <strain evidence="3">DSM 12838</strain>
    </source>
</reference>
<evidence type="ECO:0000256" key="1">
    <source>
        <dbReference type="SAM" id="Phobius"/>
    </source>
</evidence>
<keyword evidence="1" id="KW-0472">Membrane</keyword>
<dbReference type="InterPro" id="IPR012902">
    <property type="entry name" value="N_methyl_site"/>
</dbReference>
<keyword evidence="3" id="KW-1185">Reference proteome</keyword>
<dbReference type="EMBL" id="CP014230">
    <property type="protein sequence ID" value="AMD92834.1"/>
    <property type="molecule type" value="Genomic_DNA"/>
</dbReference>
<dbReference type="NCBIfam" id="TIGR02532">
    <property type="entry name" value="IV_pilin_GFxxxE"/>
    <property type="match status" value="1"/>
</dbReference>
<dbReference type="Pfam" id="PF07963">
    <property type="entry name" value="N_methyl"/>
    <property type="match status" value="1"/>
</dbReference>
<feature type="transmembrane region" description="Helical" evidence="1">
    <location>
        <begin position="12"/>
        <end position="36"/>
    </location>
</feature>
<sequence length="135" mass="14876">MSRISEESAQQGFTLVEILVGAAILALGILAAAGLISRSTIQDARAYYMTQAALMAEEFLESRISAQYSEKDFNKLEGGSINRTLDGVEYRMNCVLTNSTPMDMDGCKEIVCTVNWNNKGLQSQVVSTYVYSRKN</sequence>
<dbReference type="KEGG" id="doa:AXF15_06765"/>
<proteinExistence type="predicted"/>
<name>A0A0X8JPZ7_9BACT</name>
<protein>
    <recommendedName>
        <fullName evidence="4">Type IV pilus modification protein PilV</fullName>
    </recommendedName>
</protein>
<organism evidence="2 3">
    <name type="scientific">Desulfomicrobium orale DSM 12838</name>
    <dbReference type="NCBI Taxonomy" id="888061"/>
    <lineage>
        <taxon>Bacteria</taxon>
        <taxon>Pseudomonadati</taxon>
        <taxon>Thermodesulfobacteriota</taxon>
        <taxon>Desulfovibrionia</taxon>
        <taxon>Desulfovibrionales</taxon>
        <taxon>Desulfomicrobiaceae</taxon>
        <taxon>Desulfomicrobium</taxon>
    </lineage>
</organism>
<dbReference type="OrthoDB" id="5471152at2"/>